<name>A0A6M3M073_9ZZZZ</name>
<gene>
    <name evidence="1" type="ORF">MM171A00427_0010</name>
</gene>
<dbReference type="EMBL" id="MT143695">
    <property type="protein sequence ID" value="QJB00514.1"/>
    <property type="molecule type" value="Genomic_DNA"/>
</dbReference>
<dbReference type="AlphaFoldDB" id="A0A6M3M073"/>
<proteinExistence type="predicted"/>
<evidence type="ECO:0000313" key="1">
    <source>
        <dbReference type="EMBL" id="QJB00514.1"/>
    </source>
</evidence>
<protein>
    <submittedName>
        <fullName evidence="1">Uncharacterized protein</fullName>
    </submittedName>
</protein>
<reference evidence="1" key="1">
    <citation type="submission" date="2020-03" db="EMBL/GenBank/DDBJ databases">
        <title>The deep terrestrial virosphere.</title>
        <authorList>
            <person name="Holmfeldt K."/>
            <person name="Nilsson E."/>
            <person name="Simone D."/>
            <person name="Lopez-Fernandez M."/>
            <person name="Wu X."/>
            <person name="de Brujin I."/>
            <person name="Lundin D."/>
            <person name="Andersson A."/>
            <person name="Bertilsson S."/>
            <person name="Dopson M."/>
        </authorList>
    </citation>
    <scope>NUCLEOTIDE SEQUENCE</scope>
    <source>
        <strain evidence="1">MM171A00427</strain>
    </source>
</reference>
<accession>A0A6M3M073</accession>
<organism evidence="1">
    <name type="scientific">viral metagenome</name>
    <dbReference type="NCBI Taxonomy" id="1070528"/>
    <lineage>
        <taxon>unclassified sequences</taxon>
        <taxon>metagenomes</taxon>
        <taxon>organismal metagenomes</taxon>
    </lineage>
</organism>
<sequence length="92" mass="10426">MIPETVRKTLWNQYSGGRSITVDSLEKLSTSYGQRLIELENVIRSMIANGIIIPGDLSVQAIALEIRHEALWRLCQRRQCESGPLPQMARAF</sequence>